<dbReference type="PANTHER" id="PTHR36303:SF1">
    <property type="entry name" value="2',3'-CYCLIC-NUCLEOTIDE 2'-PHOSPHODIESTERASE"/>
    <property type="match status" value="1"/>
</dbReference>
<dbReference type="InterPro" id="IPR005235">
    <property type="entry name" value="YmdB-like"/>
</dbReference>
<feature type="binding site" evidence="6">
    <location>
        <position position="181"/>
    </location>
    <ligand>
        <name>Fe cation</name>
        <dbReference type="ChEBI" id="CHEBI:24875"/>
        <label>1</label>
    </ligand>
</feature>
<dbReference type="EMBL" id="FNHG01000030">
    <property type="protein sequence ID" value="SDM89358.1"/>
    <property type="molecule type" value="Genomic_DNA"/>
</dbReference>
<reference evidence="7 8" key="1">
    <citation type="submission" date="2016-10" db="EMBL/GenBank/DDBJ databases">
        <authorList>
            <person name="de Groot N.N."/>
        </authorList>
    </citation>
    <scope>NUCLEOTIDE SEQUENCE [LARGE SCALE GENOMIC DNA]</scope>
    <source>
        <strain evidence="7 8">DSM 16077</strain>
    </source>
</reference>
<feature type="binding site" evidence="6">
    <location>
        <position position="40"/>
    </location>
    <ligand>
        <name>Fe cation</name>
        <dbReference type="ChEBI" id="CHEBI:24875"/>
        <label>1</label>
    </ligand>
</feature>
<feature type="binding site" evidence="6">
    <location>
        <position position="39"/>
    </location>
    <ligand>
        <name>Fe cation</name>
        <dbReference type="ChEBI" id="CHEBI:24875"/>
        <label>1</label>
    </ligand>
</feature>
<feature type="binding site" evidence="6">
    <location>
        <position position="67"/>
    </location>
    <ligand>
        <name>Fe cation</name>
        <dbReference type="ChEBI" id="CHEBI:24875"/>
        <label>2</label>
    </ligand>
</feature>
<feature type="binding site" evidence="6">
    <location>
        <position position="179"/>
    </location>
    <ligand>
        <name>Fe cation</name>
        <dbReference type="ChEBI" id="CHEBI:24875"/>
        <label>2</label>
    </ligand>
</feature>
<feature type="binding site" evidence="6">
    <location>
        <position position="154"/>
    </location>
    <ligand>
        <name>Fe cation</name>
        <dbReference type="ChEBI" id="CHEBI:24875"/>
        <label>2</label>
    </ligand>
</feature>
<feature type="binding site" evidence="6">
    <location>
        <position position="8"/>
    </location>
    <ligand>
        <name>Fe cation</name>
        <dbReference type="ChEBI" id="CHEBI:24875"/>
        <label>1</label>
    </ligand>
</feature>
<keyword evidence="1 6" id="KW-0479">Metal-binding</keyword>
<name>A0A1G9WY63_9PROT</name>
<gene>
    <name evidence="7" type="ORF">SAMN04488568_1306</name>
</gene>
<evidence type="ECO:0000256" key="4">
    <source>
        <dbReference type="ARBA" id="ARBA00061401"/>
    </source>
</evidence>
<dbReference type="AlphaFoldDB" id="A0A1G9WY63"/>
<dbReference type="OrthoDB" id="9801109at2"/>
<evidence type="ECO:0000313" key="8">
    <source>
        <dbReference type="Proteomes" id="UP000199759"/>
    </source>
</evidence>
<dbReference type="SUPFAM" id="SSF56300">
    <property type="entry name" value="Metallo-dependent phosphatases"/>
    <property type="match status" value="1"/>
</dbReference>
<evidence type="ECO:0000256" key="2">
    <source>
        <dbReference type="ARBA" id="ARBA00022801"/>
    </source>
</evidence>
<evidence type="ECO:0000256" key="6">
    <source>
        <dbReference type="PIRSR" id="PIRSR004789-51"/>
    </source>
</evidence>
<dbReference type="PANTHER" id="PTHR36303">
    <property type="entry name" value="2',3'-CYCLIC-NUCLEOTIDE 2'-PHOSPHODIESTERASE"/>
    <property type="match status" value="1"/>
</dbReference>
<organism evidence="7 8">
    <name type="scientific">Maricaulis salignorans</name>
    <dbReference type="NCBI Taxonomy" id="144026"/>
    <lineage>
        <taxon>Bacteria</taxon>
        <taxon>Pseudomonadati</taxon>
        <taxon>Pseudomonadota</taxon>
        <taxon>Alphaproteobacteria</taxon>
        <taxon>Maricaulales</taxon>
        <taxon>Maricaulaceae</taxon>
        <taxon>Maricaulis</taxon>
    </lineage>
</organism>
<dbReference type="Gene3D" id="3.60.21.10">
    <property type="match status" value="1"/>
</dbReference>
<sequence length="272" mass="29147">MRFAFFGDIVGKTGRRALEAHLPDLRQRLALDFVVVNAENAAAGFGVTEKICEGLFDLGVDALTLGNHAWDQRETLTYIDREPRLLRPANFPAGSTPGKGANLIEAANGSRVLVVNLMGALFMETLDDPFSTIERELAAAPMGQVADAIIIDFHAEATSEKMGMGVFCDGRASLVVGTHTHVPTADARILPGGTAYQTDAGMCGDYDSVIGMDKEEPLRRFTTRMRTGRFEPATGEATVCGVFVETDDATGLALRCEPIRIGGQLSGQIPQS</sequence>
<dbReference type="Proteomes" id="UP000199759">
    <property type="component" value="Unassembled WGS sequence"/>
</dbReference>
<dbReference type="FunFam" id="3.60.21.10:FF:000016">
    <property type="entry name" value="Putative metallophosphoesterase"/>
    <property type="match status" value="1"/>
</dbReference>
<dbReference type="GO" id="GO:0004113">
    <property type="term" value="F:2',3'-cyclic-nucleotide 3'-phosphodiesterase activity"/>
    <property type="evidence" value="ECO:0007669"/>
    <property type="project" value="TreeGrafter"/>
</dbReference>
<evidence type="ECO:0008006" key="9">
    <source>
        <dbReference type="Google" id="ProtNLM"/>
    </source>
</evidence>
<dbReference type="STRING" id="144026.SAMN04488568_1306"/>
<keyword evidence="8" id="KW-1185">Reference proteome</keyword>
<dbReference type="RefSeq" id="WP_091771928.1">
    <property type="nucleotide sequence ID" value="NZ_FNHG01000030.1"/>
</dbReference>
<dbReference type="Pfam" id="PF13277">
    <property type="entry name" value="YmdB"/>
    <property type="match status" value="1"/>
</dbReference>
<dbReference type="CDD" id="cd07382">
    <property type="entry name" value="MPP_DR1281"/>
    <property type="match status" value="1"/>
</dbReference>
<dbReference type="PIRSF" id="PIRSF004789">
    <property type="entry name" value="DR1281"/>
    <property type="match status" value="1"/>
</dbReference>
<evidence type="ECO:0000256" key="3">
    <source>
        <dbReference type="ARBA" id="ARBA00023004"/>
    </source>
</evidence>
<accession>A0A1G9WY63</accession>
<evidence type="ECO:0000313" key="7">
    <source>
        <dbReference type="EMBL" id="SDM89358.1"/>
    </source>
</evidence>
<feature type="active site" description="Proton donor" evidence="5">
    <location>
        <position position="68"/>
    </location>
</feature>
<keyword evidence="2" id="KW-0378">Hydrolase</keyword>
<dbReference type="InterPro" id="IPR029052">
    <property type="entry name" value="Metallo-depent_PP-like"/>
</dbReference>
<keyword evidence="3" id="KW-0408">Iron</keyword>
<protein>
    <recommendedName>
        <fullName evidence="9">TIGR00282 family metallophosphoesterase</fullName>
    </recommendedName>
</protein>
<dbReference type="GO" id="GO:0046872">
    <property type="term" value="F:metal ion binding"/>
    <property type="evidence" value="ECO:0007669"/>
    <property type="project" value="UniProtKB-KW"/>
</dbReference>
<evidence type="ECO:0000256" key="1">
    <source>
        <dbReference type="ARBA" id="ARBA00022723"/>
    </source>
</evidence>
<dbReference type="NCBIfam" id="TIGR00282">
    <property type="entry name" value="TIGR00282 family metallophosphoesterase"/>
    <property type="match status" value="1"/>
</dbReference>
<feature type="binding site" evidence="6">
    <location>
        <position position="39"/>
    </location>
    <ligand>
        <name>Fe cation</name>
        <dbReference type="ChEBI" id="CHEBI:24875"/>
        <label>2</label>
    </ligand>
</feature>
<comment type="similarity">
    <text evidence="4">Belongs to the YmdB-like family.</text>
</comment>
<proteinExistence type="inferred from homology"/>
<evidence type="ECO:0000256" key="5">
    <source>
        <dbReference type="PIRSR" id="PIRSR004789-50"/>
    </source>
</evidence>